<proteinExistence type="predicted"/>
<protein>
    <submittedName>
        <fullName evidence="1">Uncharacterized protein</fullName>
    </submittedName>
</protein>
<sequence length="82" mass="9935">MIWLLIIGVIGLFLTPYRHRKHTQQDDCNIDSFMYDSSCPLDHHFYHENNPWVDDCDISRSMYDPSCPMYWIFNHTDFSSWD</sequence>
<accession>A0A285NME8</accession>
<gene>
    <name evidence="1" type="ORF">SAMN06265353_0017</name>
</gene>
<reference evidence="2" key="1">
    <citation type="submission" date="2017-09" db="EMBL/GenBank/DDBJ databases">
        <authorList>
            <person name="Varghese N."/>
            <person name="Submissions S."/>
        </authorList>
    </citation>
    <scope>NUCLEOTIDE SEQUENCE [LARGE SCALE GENOMIC DNA]</scope>
    <source>
        <strain evidence="2">DSM 2913</strain>
    </source>
</reference>
<evidence type="ECO:0000313" key="2">
    <source>
        <dbReference type="Proteomes" id="UP000218627"/>
    </source>
</evidence>
<dbReference type="EMBL" id="OBEN01000001">
    <property type="protein sequence ID" value="SNZ10672.1"/>
    <property type="molecule type" value="Genomic_DNA"/>
</dbReference>
<evidence type="ECO:0000313" key="1">
    <source>
        <dbReference type="EMBL" id="SNZ10672.1"/>
    </source>
</evidence>
<organism evidence="1 2">
    <name type="scientific">Hydrogenobacter hydrogenophilus</name>
    <dbReference type="NCBI Taxonomy" id="35835"/>
    <lineage>
        <taxon>Bacteria</taxon>
        <taxon>Pseudomonadati</taxon>
        <taxon>Aquificota</taxon>
        <taxon>Aquificia</taxon>
        <taxon>Aquificales</taxon>
        <taxon>Aquificaceae</taxon>
        <taxon>Hydrogenobacter</taxon>
    </lineage>
</organism>
<dbReference type="RefSeq" id="WP_096599836.1">
    <property type="nucleotide sequence ID" value="NZ_OBEN01000001.1"/>
</dbReference>
<name>A0A285NME8_9AQUI</name>
<dbReference type="AlphaFoldDB" id="A0A285NME8"/>
<dbReference type="Proteomes" id="UP000218627">
    <property type="component" value="Unassembled WGS sequence"/>
</dbReference>
<keyword evidence="2" id="KW-1185">Reference proteome</keyword>